<dbReference type="Pfam" id="PF00264">
    <property type="entry name" value="Tyrosinase"/>
    <property type="match status" value="1"/>
</dbReference>
<dbReference type="Proteomes" id="UP001217089">
    <property type="component" value="Unassembled WGS sequence"/>
</dbReference>
<evidence type="ECO:0000256" key="1">
    <source>
        <dbReference type="ARBA" id="ARBA00022723"/>
    </source>
</evidence>
<evidence type="ECO:0000256" key="2">
    <source>
        <dbReference type="ARBA" id="ARBA00023008"/>
    </source>
</evidence>
<dbReference type="InterPro" id="IPR050316">
    <property type="entry name" value="Tyrosinase/Hemocyanin"/>
</dbReference>
<keyword evidence="2" id="KW-0186">Copper</keyword>
<comment type="caution">
    <text evidence="4">The sequence shown here is derived from an EMBL/GenBank/DDBJ whole genome shotgun (WGS) entry which is preliminary data.</text>
</comment>
<keyword evidence="5" id="KW-1185">Reference proteome</keyword>
<dbReference type="Gene3D" id="1.10.1280.10">
    <property type="entry name" value="Di-copper center containing domain from catechol oxidase"/>
    <property type="match status" value="1"/>
</dbReference>
<keyword evidence="1" id="KW-0479">Metal-binding</keyword>
<evidence type="ECO:0000313" key="4">
    <source>
        <dbReference type="EMBL" id="KAJ8302692.1"/>
    </source>
</evidence>
<proteinExistence type="predicted"/>
<dbReference type="EMBL" id="JARBDR010000917">
    <property type="protein sequence ID" value="KAJ8302692.1"/>
    <property type="molecule type" value="Genomic_DNA"/>
</dbReference>
<name>A0ABQ9EBI8_TEGGR</name>
<dbReference type="PROSITE" id="PS00498">
    <property type="entry name" value="TYROSINASE_2"/>
    <property type="match status" value="1"/>
</dbReference>
<dbReference type="PANTHER" id="PTHR11474:SF126">
    <property type="entry name" value="TYROSINASE-LIKE PROTEIN TYR-1-RELATED"/>
    <property type="match status" value="1"/>
</dbReference>
<reference evidence="4 5" key="1">
    <citation type="submission" date="2022-12" db="EMBL/GenBank/DDBJ databases">
        <title>Chromosome-level genome of Tegillarca granosa.</title>
        <authorList>
            <person name="Kim J."/>
        </authorList>
    </citation>
    <scope>NUCLEOTIDE SEQUENCE [LARGE SCALE GENOMIC DNA]</scope>
    <source>
        <strain evidence="4">Teg-2019</strain>
        <tissue evidence="4">Adductor muscle</tissue>
    </source>
</reference>
<dbReference type="InterPro" id="IPR008922">
    <property type="entry name" value="Di-copper_centre_dom_sf"/>
</dbReference>
<feature type="domain" description="Tyrosinase copper-binding" evidence="3">
    <location>
        <begin position="132"/>
        <end position="143"/>
    </location>
</feature>
<dbReference type="InterPro" id="IPR002227">
    <property type="entry name" value="Tyrosinase_Cu-bd"/>
</dbReference>
<evidence type="ECO:0000259" key="3">
    <source>
        <dbReference type="PROSITE" id="PS00498"/>
    </source>
</evidence>
<evidence type="ECO:0000313" key="5">
    <source>
        <dbReference type="Proteomes" id="UP001217089"/>
    </source>
</evidence>
<protein>
    <recommendedName>
        <fullName evidence="3">Tyrosinase copper-binding domain-containing protein</fullName>
    </recommendedName>
</protein>
<dbReference type="PRINTS" id="PR00092">
    <property type="entry name" value="TYROSINASE"/>
</dbReference>
<dbReference type="PANTHER" id="PTHR11474">
    <property type="entry name" value="TYROSINASE FAMILY MEMBER"/>
    <property type="match status" value="1"/>
</dbReference>
<accession>A0ABQ9EBI8</accession>
<sequence>MASYLPLGMEHALNKYTKYNNIAIPYWDSSLDFDLADPTTSEIFTSKYFGTSRGKVGAPFNWKTSSNEDLVRNIGATASLISKEFVKRVLSRRYHGEITNEKKPEYFLEGYHNGPHLWCDGQMGILSQSAEDPLFWCHHAYIDMLWQKFREQQMSRGVKPFNDYPDVQGLHNANEPMDPFRVSNRNGYSEFWIENYYRYEPSPNKCSANYLRQQDYLNTQCGTQNLVCDYKLGRCVAKGGQTGKRPSVLPTLRLDTRFPFEKRFVDSRTSGIQVPLKKKYGKRPRPSGRPVVPLAELLDFINDHDPHRRWKRSVHSDSFDAARRMCLEVKKHA</sequence>
<organism evidence="4 5">
    <name type="scientific">Tegillarca granosa</name>
    <name type="common">Malaysian cockle</name>
    <name type="synonym">Anadara granosa</name>
    <dbReference type="NCBI Taxonomy" id="220873"/>
    <lineage>
        <taxon>Eukaryota</taxon>
        <taxon>Metazoa</taxon>
        <taxon>Spiralia</taxon>
        <taxon>Lophotrochozoa</taxon>
        <taxon>Mollusca</taxon>
        <taxon>Bivalvia</taxon>
        <taxon>Autobranchia</taxon>
        <taxon>Pteriomorphia</taxon>
        <taxon>Arcoida</taxon>
        <taxon>Arcoidea</taxon>
        <taxon>Arcidae</taxon>
        <taxon>Tegillarca</taxon>
    </lineage>
</organism>
<gene>
    <name evidence="4" type="ORF">KUTeg_019088</name>
</gene>
<dbReference type="SUPFAM" id="SSF48056">
    <property type="entry name" value="Di-copper centre-containing domain"/>
    <property type="match status" value="1"/>
</dbReference>